<dbReference type="GO" id="GO:0008270">
    <property type="term" value="F:zinc ion binding"/>
    <property type="evidence" value="ECO:0007669"/>
    <property type="project" value="UniProtKB-KW"/>
</dbReference>
<comment type="function">
    <text evidence="14">E3 ubiquitin-protein ligase component of the ribosome quality control complex (RQC), a ribosome-associated complex that mediates ubiquitination and extraction of incompletely synthesized nascent chains for proteasomal degradation. Mediates ubiquitination of proteins derived from mRNAs lacking stop codons (non-stop proteins) and other translation arrest products induced by poly-lysine sequences and tandem rare codons. Ubiquitination leads to CDC48 recruitment for extraction and degradation of the incomplete translation product. May indirectly play a role in chromatin function and transcription.</text>
</comment>
<comment type="function">
    <text evidence="16">E3 ubiquitin-protein ligase. Component of the ribosome quality control complex (RQC), a ribosome-associated complex that mediates ubiquitination and extraction of incompletely synthesized nascent chains for proteasomal degradation.</text>
</comment>
<dbReference type="GO" id="GO:0043023">
    <property type="term" value="F:ribosomal large subunit binding"/>
    <property type="evidence" value="ECO:0007669"/>
    <property type="project" value="TreeGrafter"/>
</dbReference>
<evidence type="ECO:0000256" key="2">
    <source>
        <dbReference type="ARBA" id="ARBA00004514"/>
    </source>
</evidence>
<dbReference type="InterPro" id="IPR013083">
    <property type="entry name" value="Znf_RING/FYVE/PHD"/>
</dbReference>
<evidence type="ECO:0000256" key="9">
    <source>
        <dbReference type="ARBA" id="ARBA00022723"/>
    </source>
</evidence>
<comment type="similarity">
    <text evidence="4 16">Belongs to the LTN1 family.</text>
</comment>
<dbReference type="CDD" id="cd16491">
    <property type="entry name" value="RING-CH-C4HC3_LTN1"/>
    <property type="match status" value="1"/>
</dbReference>
<dbReference type="SUPFAM" id="SSF57850">
    <property type="entry name" value="RING/U-box"/>
    <property type="match status" value="1"/>
</dbReference>
<dbReference type="InterPro" id="IPR054478">
    <property type="entry name" value="LTN1_UBC"/>
</dbReference>
<keyword evidence="13 16" id="KW-0862">Zinc</keyword>
<evidence type="ECO:0000256" key="13">
    <source>
        <dbReference type="ARBA" id="ARBA00022833"/>
    </source>
</evidence>
<evidence type="ECO:0000256" key="4">
    <source>
        <dbReference type="ARBA" id="ARBA00007997"/>
    </source>
</evidence>
<feature type="domain" description="RING-type" evidence="17">
    <location>
        <begin position="1495"/>
        <end position="1542"/>
    </location>
</feature>
<dbReference type="GO" id="GO:1990116">
    <property type="term" value="P:ribosome-associated ubiquitin-dependent protein catabolic process"/>
    <property type="evidence" value="ECO:0007669"/>
    <property type="project" value="UniProtKB-UniRule"/>
</dbReference>
<reference evidence="19" key="1">
    <citation type="submission" date="2016-03" db="EMBL/GenBank/DDBJ databases">
        <authorList>
            <person name="Devillers Hugo."/>
        </authorList>
    </citation>
    <scope>NUCLEOTIDE SEQUENCE [LARGE SCALE GENOMIC DNA]</scope>
</reference>
<dbReference type="Gene3D" id="3.30.40.10">
    <property type="entry name" value="Zinc/RING finger domain, C3HC4 (zinc finger)"/>
    <property type="match status" value="1"/>
</dbReference>
<comment type="catalytic activity">
    <reaction evidence="1 16">
        <text>S-ubiquitinyl-[E2 ubiquitin-conjugating enzyme]-L-cysteine + [acceptor protein]-L-lysine = [E2 ubiquitin-conjugating enzyme]-L-cysteine + N(6)-ubiquitinyl-[acceptor protein]-L-lysine.</text>
        <dbReference type="EC" id="2.3.2.27"/>
    </reaction>
</comment>
<dbReference type="Pfam" id="PF23009">
    <property type="entry name" value="UBC_like"/>
    <property type="match status" value="1"/>
</dbReference>
<comment type="subunit">
    <text evidence="16">Component of the ribosome quality control complex (RQC).</text>
</comment>
<dbReference type="GO" id="GO:0061630">
    <property type="term" value="F:ubiquitin protein ligase activity"/>
    <property type="evidence" value="ECO:0007669"/>
    <property type="project" value="UniProtKB-UniRule"/>
</dbReference>
<evidence type="ECO:0000256" key="1">
    <source>
        <dbReference type="ARBA" id="ARBA00000900"/>
    </source>
</evidence>
<comment type="subcellular location">
    <subcellularLocation>
        <location evidence="2">Cytoplasm</location>
        <location evidence="2">Cytosol</location>
    </subcellularLocation>
</comment>
<evidence type="ECO:0000256" key="3">
    <source>
        <dbReference type="ARBA" id="ARBA00004906"/>
    </source>
</evidence>
<dbReference type="Pfam" id="PF22958">
    <property type="entry name" value="Ltn1_1st"/>
    <property type="match status" value="1"/>
</dbReference>
<name>A0A1G4JBG6_9SACH</name>
<sequence length="1549" mass="176010">MSFGLANDWGLGNNGVKISINYFDGIIEQSLLGALGSAELQLIFKSLLKRDETTKEKALCDLLALLGDEKNRYLFEDECFALCWSQIYAKLTTNESRNVRVSAHTITTDVIRLVGKKSGKFLKDFVPFLLSGIYDHDAFVSKSCSKSLLHCFGDNSQKVNALWKLFQAQALRLVKEVLIVETPESLADERYVSKQDLQLKYARVAMTAICMLDRLARENPENFTPETSEYLDILSSDSLWNLLSFKDIHSLKTCEALMRLIGTMWDLGFLTSCKPVIKLVSKRFLKSIGQLSGKNVPIASPLFPKIMCLLSDLLQYKDGKMLSWDKASHEKIKKLLLLGPANSDPSYYNALLSLYEKNNAVLGFDYHSEWLEIWHKNHKYESQRRGVPVKCQAMSDKFWEAYLRFISLAPAQLHEEIVEASHNEIFTSLKEKSLTKNPSIVDLFVTELSFDALEIEITSLLPSGVNSEQKDKQYLNNLFTIAFSKKQNELFLRHISEVMIASMKQHEFRSSHYGYIFFTQTMDSSHLQLRDQLIELLELLSRNLSSESYHAASNIFTSFSHTFPVDQLEDTRVSDAFISFLNKLVELDIPEASKLAISNNLDKSYLQNIAKRSHCYQQFQSVTLDNFVFSDSELYKSQLINEKTIYDLYEKAAEHSQLRSFCSNISCYQPSLYEHLLLHSHLIVDVLFGDYGAVASDMRAKVLQLSKINDDVAIKAGHAAVQSVKLSSENMVPDMQEYMMSLVAANDKVIEVLLPQNILQELDGAVPFVSHQMATSSSLGLNVFLLPTSDQEIDLALVEPVIKMAQFLDSILAQMPEYLTDEVLLYLTSVSELAADYNFYSSTPSEEYQSFKCTLFASDRVNFDASAIIQALVDTKIPDFKILEMLTNTENVTATITFFNCRIIKKLLTNAVDYCSASILDDKSIESFILRTVREKTLSSGKLLQSATILSSITKFSTSDALTKTRTYLASELIGAKVSEAVERTTSVLILLNNLLKLDDFTNIPENYQPIAPQRLKMILKDVDRWCDSEFWYDDSFSVLRLALSEFLESLLILPSSSALASSLCSHAHRIVRDCVDLVSAGGVPYACEFKIRSISLYRRLSSEKTNAMLGLGDLTPGDESELFDALMEAFLLQADYNKHNHFSFVFYRSLGDILHRSATSNFSRYGDGLMKNITLSSSEVNIDQERLAVRVLRESILLEQQTLLIDFEFHNSSQDTVDDESVKKFQLPTELLDKVEHDAPHEYLENENEYLFLKYLWGCYLTLTYFKNISYNLRQLYVGQLKERGLIFKLFDFISDQLDLDDKSWVPLEESFILAYDIEGLGLSSSQETILQECKNLLLHLLYVLFKDMGAITSSWWLNLKDRALQAKIEKFSAAYISPILVKQELEDVGKKAKKLTDQDETLTVKVNNVTNEIKAGYLVDEQKLEIALRLPSNYPLNNIEVHGVSRVGISEQKWKSWILSAQRVMVGMNGSVMDSLELFTKNVNLHFAGFEECAICYSILHAVDRKLPTKVCPTCKNRFHGACLYKWFRSSGNNTCPLCRSEIPFRR</sequence>
<keyword evidence="10" id="KW-0677">Repeat</keyword>
<dbReference type="Proteomes" id="UP000191144">
    <property type="component" value="Chromosome D"/>
</dbReference>
<evidence type="ECO:0000256" key="5">
    <source>
        <dbReference type="ARBA" id="ARBA00012483"/>
    </source>
</evidence>
<dbReference type="GO" id="GO:0016567">
    <property type="term" value="P:protein ubiquitination"/>
    <property type="evidence" value="ECO:0007669"/>
    <property type="project" value="UniProtKB-UniPathway"/>
</dbReference>
<keyword evidence="8 16" id="KW-0808">Transferase</keyword>
<dbReference type="EMBL" id="LT598482">
    <property type="protein sequence ID" value="SCU87300.1"/>
    <property type="molecule type" value="Genomic_DNA"/>
</dbReference>
<keyword evidence="9 16" id="KW-0479">Metal-binding</keyword>
<dbReference type="Pfam" id="PF22999">
    <property type="entry name" value="LTN1_E3_ligase_6th"/>
    <property type="match status" value="1"/>
</dbReference>
<dbReference type="InterPro" id="IPR039804">
    <property type="entry name" value="RING-CH-C4HC3_LTN1"/>
</dbReference>
<dbReference type="InterPro" id="IPR039795">
    <property type="entry name" value="LTN1/Rkr1"/>
</dbReference>
<dbReference type="SUPFAM" id="SSF48371">
    <property type="entry name" value="ARM repeat"/>
    <property type="match status" value="1"/>
</dbReference>
<evidence type="ECO:0000256" key="12">
    <source>
        <dbReference type="ARBA" id="ARBA00022786"/>
    </source>
</evidence>
<evidence type="ECO:0000256" key="6">
    <source>
        <dbReference type="ARBA" id="ARBA00017157"/>
    </source>
</evidence>
<evidence type="ECO:0000256" key="8">
    <source>
        <dbReference type="ARBA" id="ARBA00022679"/>
    </source>
</evidence>
<dbReference type="OrthoDB" id="6108at2759"/>
<evidence type="ECO:0000256" key="16">
    <source>
        <dbReference type="RuleBase" id="RU367090"/>
    </source>
</evidence>
<protein>
    <recommendedName>
        <fullName evidence="6 16">E3 ubiquitin-protein ligase listerin</fullName>
        <ecNumber evidence="5 16">2.3.2.27</ecNumber>
    </recommendedName>
    <alternativeName>
        <fullName evidence="16">RING-type E3 ubiquitin transferase listerin</fullName>
    </alternativeName>
</protein>
<evidence type="ECO:0000256" key="14">
    <source>
        <dbReference type="ARBA" id="ARBA00055150"/>
    </source>
</evidence>
<keyword evidence="11 15" id="KW-0863">Zinc-finger</keyword>
<keyword evidence="7" id="KW-0963">Cytoplasm</keyword>
<dbReference type="EC" id="2.3.2.27" evidence="5 16"/>
<dbReference type="GO" id="GO:1990112">
    <property type="term" value="C:RQC complex"/>
    <property type="evidence" value="ECO:0007669"/>
    <property type="project" value="UniProtKB-UniRule"/>
</dbReference>
<keyword evidence="19" id="KW-1185">Reference proteome</keyword>
<dbReference type="SMART" id="SM01197">
    <property type="entry name" value="FANCL_C"/>
    <property type="match status" value="1"/>
</dbReference>
<dbReference type="InterPro" id="IPR016024">
    <property type="entry name" value="ARM-type_fold"/>
</dbReference>
<dbReference type="InterPro" id="IPR001841">
    <property type="entry name" value="Znf_RING"/>
</dbReference>
<gene>
    <name evidence="18" type="ORF">LAME_0D09538G</name>
</gene>
<dbReference type="SMART" id="SM00184">
    <property type="entry name" value="RING"/>
    <property type="match status" value="1"/>
</dbReference>
<dbReference type="PANTHER" id="PTHR12389">
    <property type="entry name" value="ZINC FINGER PROTEIN 294"/>
    <property type="match status" value="1"/>
</dbReference>
<keyword evidence="12 16" id="KW-0833">Ubl conjugation pathway</keyword>
<dbReference type="InterPro" id="IPR054476">
    <property type="entry name" value="Ltn1_N"/>
</dbReference>
<evidence type="ECO:0000256" key="11">
    <source>
        <dbReference type="ARBA" id="ARBA00022771"/>
    </source>
</evidence>
<proteinExistence type="inferred from homology"/>
<accession>A0A1G4JBG6</accession>
<organism evidence="18 19">
    <name type="scientific">Lachancea meyersii CBS 8951</name>
    <dbReference type="NCBI Taxonomy" id="1266667"/>
    <lineage>
        <taxon>Eukaryota</taxon>
        <taxon>Fungi</taxon>
        <taxon>Dikarya</taxon>
        <taxon>Ascomycota</taxon>
        <taxon>Saccharomycotina</taxon>
        <taxon>Saccharomycetes</taxon>
        <taxon>Saccharomycetales</taxon>
        <taxon>Saccharomycetaceae</taxon>
        <taxon>Lachancea</taxon>
    </lineage>
</organism>
<dbReference type="GO" id="GO:0005829">
    <property type="term" value="C:cytosol"/>
    <property type="evidence" value="ECO:0007669"/>
    <property type="project" value="UniProtKB-SubCell"/>
</dbReference>
<dbReference type="PROSITE" id="PS50089">
    <property type="entry name" value="ZF_RING_2"/>
    <property type="match status" value="1"/>
</dbReference>
<dbReference type="Pfam" id="PF13639">
    <property type="entry name" value="zf-RING_2"/>
    <property type="match status" value="1"/>
</dbReference>
<evidence type="ECO:0000256" key="7">
    <source>
        <dbReference type="ARBA" id="ARBA00022490"/>
    </source>
</evidence>
<dbReference type="FunFam" id="3.30.40.10:FF:000038">
    <property type="entry name" value="E3 ubiquitin-protein ligase listerin"/>
    <property type="match status" value="1"/>
</dbReference>
<evidence type="ECO:0000256" key="15">
    <source>
        <dbReference type="PROSITE-ProRule" id="PRU00175"/>
    </source>
</evidence>
<dbReference type="GO" id="GO:0072344">
    <property type="term" value="P:rescue of stalled ribosome"/>
    <property type="evidence" value="ECO:0007669"/>
    <property type="project" value="UniProtKB-UniRule"/>
</dbReference>
<dbReference type="UniPathway" id="UPA00143"/>
<dbReference type="PANTHER" id="PTHR12389:SF0">
    <property type="entry name" value="E3 UBIQUITIN-PROTEIN LIGASE LISTERIN"/>
    <property type="match status" value="1"/>
</dbReference>
<dbReference type="InterPro" id="IPR054477">
    <property type="entry name" value="LTN1_E3_ligase_6th"/>
</dbReference>
<evidence type="ECO:0000313" key="19">
    <source>
        <dbReference type="Proteomes" id="UP000191144"/>
    </source>
</evidence>
<evidence type="ECO:0000313" key="18">
    <source>
        <dbReference type="EMBL" id="SCU87300.1"/>
    </source>
</evidence>
<evidence type="ECO:0000256" key="10">
    <source>
        <dbReference type="ARBA" id="ARBA00022737"/>
    </source>
</evidence>
<comment type="pathway">
    <text evidence="3 16">Protein modification; protein ubiquitination.</text>
</comment>
<evidence type="ECO:0000259" key="17">
    <source>
        <dbReference type="PROSITE" id="PS50089"/>
    </source>
</evidence>